<sequence>DRAAGGRPRPAAPGLQHARAGRPGALRAGAGPGPGAVRARPVRRPGERPAGAPGTRSVGDRPAAVGVRRRLGGSGTVRAAHDPARAGRAGGPRREPVRAAAGAVHRAGAGRWATAARRPGQRPRGRPAAGPVPDRAAALGVPGL</sequence>
<feature type="compositionally biased region" description="Low complexity" evidence="1">
    <location>
        <begin position="1"/>
        <end position="14"/>
    </location>
</feature>
<gene>
    <name evidence="2" type="ORF">AVDCRST_MAG41-2249</name>
</gene>
<accession>A0A6J4IQZ3</accession>
<name>A0A6J4IQZ3_9ACTN</name>
<dbReference type="AlphaFoldDB" id="A0A6J4IQZ3"/>
<feature type="compositionally biased region" description="Low complexity" evidence="1">
    <location>
        <begin position="126"/>
        <end position="138"/>
    </location>
</feature>
<evidence type="ECO:0000313" key="2">
    <source>
        <dbReference type="EMBL" id="CAA9257549.1"/>
    </source>
</evidence>
<dbReference type="EMBL" id="CADCTP010000206">
    <property type="protein sequence ID" value="CAA9257549.1"/>
    <property type="molecule type" value="Genomic_DNA"/>
</dbReference>
<feature type="compositionally biased region" description="Low complexity" evidence="1">
    <location>
        <begin position="98"/>
        <end position="118"/>
    </location>
</feature>
<reference evidence="2" key="1">
    <citation type="submission" date="2020-02" db="EMBL/GenBank/DDBJ databases">
        <authorList>
            <person name="Meier V. D."/>
        </authorList>
    </citation>
    <scope>NUCLEOTIDE SEQUENCE</scope>
    <source>
        <strain evidence="2">AVDCRST_MAG41</strain>
    </source>
</reference>
<feature type="non-terminal residue" evidence="2">
    <location>
        <position position="1"/>
    </location>
</feature>
<organism evidence="2">
    <name type="scientific">uncultured Mycobacteriales bacterium</name>
    <dbReference type="NCBI Taxonomy" id="581187"/>
    <lineage>
        <taxon>Bacteria</taxon>
        <taxon>Bacillati</taxon>
        <taxon>Actinomycetota</taxon>
        <taxon>Actinomycetes</taxon>
        <taxon>Mycobacteriales</taxon>
        <taxon>environmental samples</taxon>
    </lineage>
</organism>
<feature type="compositionally biased region" description="Low complexity" evidence="1">
    <location>
        <begin position="21"/>
        <end position="39"/>
    </location>
</feature>
<feature type="region of interest" description="Disordered" evidence="1">
    <location>
        <begin position="1"/>
        <end position="144"/>
    </location>
</feature>
<feature type="non-terminal residue" evidence="2">
    <location>
        <position position="144"/>
    </location>
</feature>
<evidence type="ECO:0000256" key="1">
    <source>
        <dbReference type="SAM" id="MobiDB-lite"/>
    </source>
</evidence>
<proteinExistence type="predicted"/>
<protein>
    <submittedName>
        <fullName evidence="2">Uncharacterized protein</fullName>
    </submittedName>
</protein>